<dbReference type="Proteomes" id="UP001596337">
    <property type="component" value="Unassembled WGS sequence"/>
</dbReference>
<feature type="region of interest" description="Disordered" evidence="13">
    <location>
        <begin position="326"/>
        <end position="346"/>
    </location>
</feature>
<feature type="transmembrane region" description="Helical" evidence="14">
    <location>
        <begin position="146"/>
        <end position="173"/>
    </location>
</feature>
<organism evidence="16 17">
    <name type="scientific">Haloechinothrix salitolerans</name>
    <dbReference type="NCBI Taxonomy" id="926830"/>
    <lineage>
        <taxon>Bacteria</taxon>
        <taxon>Bacillati</taxon>
        <taxon>Actinomycetota</taxon>
        <taxon>Actinomycetes</taxon>
        <taxon>Pseudonocardiales</taxon>
        <taxon>Pseudonocardiaceae</taxon>
        <taxon>Haloechinothrix</taxon>
    </lineage>
</organism>
<dbReference type="SUPFAM" id="SSF52540">
    <property type="entry name" value="P-loop containing nucleoside triphosphate hydrolases"/>
    <property type="match status" value="1"/>
</dbReference>
<proteinExistence type="inferred from homology"/>
<evidence type="ECO:0000256" key="2">
    <source>
        <dbReference type="ARBA" id="ARBA00004202"/>
    </source>
</evidence>
<dbReference type="CDD" id="cd06261">
    <property type="entry name" value="TM_PBP2"/>
    <property type="match status" value="1"/>
</dbReference>
<dbReference type="NCBIfam" id="TIGR01727">
    <property type="entry name" value="oligo_HPY"/>
    <property type="match status" value="1"/>
</dbReference>
<evidence type="ECO:0000256" key="7">
    <source>
        <dbReference type="ARBA" id="ARBA00022692"/>
    </source>
</evidence>
<dbReference type="InterPro" id="IPR035906">
    <property type="entry name" value="MetI-like_sf"/>
</dbReference>
<dbReference type="InterPro" id="IPR027417">
    <property type="entry name" value="P-loop_NTPase"/>
</dbReference>
<evidence type="ECO:0000313" key="16">
    <source>
        <dbReference type="EMBL" id="MFC6866100.1"/>
    </source>
</evidence>
<dbReference type="InterPro" id="IPR003439">
    <property type="entry name" value="ABC_transporter-like_ATP-bd"/>
</dbReference>
<feature type="transmembrane region" description="Helical" evidence="14">
    <location>
        <begin position="280"/>
        <end position="303"/>
    </location>
</feature>
<dbReference type="Pfam" id="PF00528">
    <property type="entry name" value="BPD_transp_1"/>
    <property type="match status" value="1"/>
</dbReference>
<keyword evidence="6" id="KW-0997">Cell inner membrane</keyword>
<evidence type="ECO:0000256" key="3">
    <source>
        <dbReference type="ARBA" id="ARBA00005417"/>
    </source>
</evidence>
<dbReference type="InterPro" id="IPR000515">
    <property type="entry name" value="MetI-like"/>
</dbReference>
<dbReference type="InterPro" id="IPR050388">
    <property type="entry name" value="ABC_Ni/Peptide_Import"/>
</dbReference>
<evidence type="ECO:0000313" key="17">
    <source>
        <dbReference type="Proteomes" id="UP001596337"/>
    </source>
</evidence>
<keyword evidence="8" id="KW-0547">Nucleotide-binding</keyword>
<dbReference type="Gene3D" id="1.10.3720.10">
    <property type="entry name" value="MetI-like"/>
    <property type="match status" value="1"/>
</dbReference>
<evidence type="ECO:0000256" key="6">
    <source>
        <dbReference type="ARBA" id="ARBA00022519"/>
    </source>
</evidence>
<dbReference type="InterPro" id="IPR017871">
    <property type="entry name" value="ABC_transporter-like_CS"/>
</dbReference>
<feature type="domain" description="AAA+ ATPase" evidence="15">
    <location>
        <begin position="381"/>
        <end position="586"/>
    </location>
</feature>
<dbReference type="SMART" id="SM00382">
    <property type="entry name" value="AAA"/>
    <property type="match status" value="1"/>
</dbReference>
<keyword evidence="11 14" id="KW-1133">Transmembrane helix</keyword>
<evidence type="ECO:0000256" key="11">
    <source>
        <dbReference type="ARBA" id="ARBA00022989"/>
    </source>
</evidence>
<gene>
    <name evidence="16" type="ORF">ACFQGD_02980</name>
</gene>
<dbReference type="PROSITE" id="PS00211">
    <property type="entry name" value="ABC_TRANSPORTER_1"/>
    <property type="match status" value="1"/>
</dbReference>
<dbReference type="CDD" id="cd03257">
    <property type="entry name" value="ABC_NikE_OppD_transporters"/>
    <property type="match status" value="1"/>
</dbReference>
<name>A0ABW2BUT0_9PSEU</name>
<evidence type="ECO:0000256" key="4">
    <source>
        <dbReference type="ARBA" id="ARBA00022448"/>
    </source>
</evidence>
<keyword evidence="10" id="KW-1278">Translocase</keyword>
<keyword evidence="9" id="KW-0067">ATP-binding</keyword>
<dbReference type="Pfam" id="PF08352">
    <property type="entry name" value="oligo_HPY"/>
    <property type="match status" value="1"/>
</dbReference>
<comment type="similarity">
    <text evidence="3">Belongs to the ABC transporter superfamily.</text>
</comment>
<dbReference type="SUPFAM" id="SSF161098">
    <property type="entry name" value="MetI-like"/>
    <property type="match status" value="1"/>
</dbReference>
<feature type="transmembrane region" description="Helical" evidence="14">
    <location>
        <begin position="40"/>
        <end position="62"/>
    </location>
</feature>
<evidence type="ECO:0000256" key="9">
    <source>
        <dbReference type="ARBA" id="ARBA00022840"/>
    </source>
</evidence>
<feature type="compositionally biased region" description="Basic residues" evidence="13">
    <location>
        <begin position="326"/>
        <end position="337"/>
    </location>
</feature>
<evidence type="ECO:0000256" key="14">
    <source>
        <dbReference type="SAM" id="Phobius"/>
    </source>
</evidence>
<dbReference type="PANTHER" id="PTHR43297">
    <property type="entry name" value="OLIGOPEPTIDE TRANSPORT ATP-BINDING PROTEIN APPD"/>
    <property type="match status" value="1"/>
</dbReference>
<dbReference type="RefSeq" id="WP_345407052.1">
    <property type="nucleotide sequence ID" value="NZ_BAABLA010000123.1"/>
</dbReference>
<keyword evidence="4" id="KW-0813">Transport</keyword>
<keyword evidence="17" id="KW-1185">Reference proteome</keyword>
<dbReference type="InterPro" id="IPR003593">
    <property type="entry name" value="AAA+_ATPase"/>
</dbReference>
<comment type="subcellular location">
    <subcellularLocation>
        <location evidence="2">Cell membrane</location>
        <topology evidence="2">Peripheral membrane protein</topology>
    </subcellularLocation>
    <subcellularLocation>
        <location evidence="1">Membrane</location>
        <topology evidence="1">Multi-pass membrane protein</topology>
    </subcellularLocation>
</comment>
<dbReference type="PANTHER" id="PTHR43297:SF14">
    <property type="entry name" value="ATPASE AAA-TYPE CORE DOMAIN-CONTAINING PROTEIN"/>
    <property type="match status" value="1"/>
</dbReference>
<keyword evidence="7 14" id="KW-0812">Transmembrane</keyword>
<dbReference type="Gene3D" id="3.40.50.300">
    <property type="entry name" value="P-loop containing nucleotide triphosphate hydrolases"/>
    <property type="match status" value="1"/>
</dbReference>
<evidence type="ECO:0000256" key="1">
    <source>
        <dbReference type="ARBA" id="ARBA00004141"/>
    </source>
</evidence>
<feature type="transmembrane region" description="Helical" evidence="14">
    <location>
        <begin position="227"/>
        <end position="260"/>
    </location>
</feature>
<feature type="transmembrane region" description="Helical" evidence="14">
    <location>
        <begin position="112"/>
        <end position="134"/>
    </location>
</feature>
<evidence type="ECO:0000256" key="5">
    <source>
        <dbReference type="ARBA" id="ARBA00022475"/>
    </source>
</evidence>
<evidence type="ECO:0000256" key="10">
    <source>
        <dbReference type="ARBA" id="ARBA00022967"/>
    </source>
</evidence>
<sequence length="686" mass="73874">MTSTSTSGDDAVLEARTPLKTRLQHAWRPFRESSRVSRGLIFSGLGIIAAFLLLAFVGPLVYPYDGTQYRAETSPGEFTSFPELAPPSAEHWFGTTKDQFDVLARIIDGATLAFAVMALAVSIAMLIGVTLGLFSGYRGGRLDRILVTAMDAVYAFPPLVLAIIVSFVLAAYLSPGVPSAAAAVGLVYIPQYFRVVRNHTLSVKEEPFVEAAKSFGARNRTVLGRYVFFNVVQTVPVILTLNAADAILVLASLGFLGYGVQPPTPEWGYDISQAVNDVAAGIWWTALWPGLAIVLLVMALTLVGEGLNDVINPLLRAKGKAGRKIKGMPRARRRDRSRRAADAAEQDDEGLAAKVRDLRVGYRTASGPLWAVDGVSFDIKKGETVALVGESGCGKSSMGRAMLRLMPPGGVVGGQVEIGGTDVATAPESEVRKLRGEGASLMFQEPMTRLNPLERVSDHFVEMIRTHKPKTSREEARAMARDALVQVGIPPTRIDNYPHEFSGGMRQRVMLALSIVLTPRLIVADEPTTALDVIVESQILSLLERLRAEENVGILFITHNLGVVAEACDRVAVMYAGKIVEMGPVDEIFTNPKHPYTRGLVASTISLNTTELRSIGGYPPNLIDPPKGCRFAARCPHVMDHCTESPPELTEVGPEQRAACFLYPGAGQPVPEGVVAPSGDPQVSGI</sequence>
<evidence type="ECO:0000256" key="8">
    <source>
        <dbReference type="ARBA" id="ARBA00022741"/>
    </source>
</evidence>
<evidence type="ECO:0000259" key="15">
    <source>
        <dbReference type="SMART" id="SM00382"/>
    </source>
</evidence>
<keyword evidence="12 14" id="KW-0472">Membrane</keyword>
<accession>A0ABW2BUT0</accession>
<dbReference type="EMBL" id="JBHSXX010000001">
    <property type="protein sequence ID" value="MFC6866100.1"/>
    <property type="molecule type" value="Genomic_DNA"/>
</dbReference>
<evidence type="ECO:0000256" key="12">
    <source>
        <dbReference type="ARBA" id="ARBA00023136"/>
    </source>
</evidence>
<keyword evidence="5" id="KW-1003">Cell membrane</keyword>
<dbReference type="InterPro" id="IPR013563">
    <property type="entry name" value="Oligopep_ABC_C"/>
</dbReference>
<protein>
    <submittedName>
        <fullName evidence="16">Dipeptide/oligopeptide/nickel ABC transporter permease/ATP-binding protein</fullName>
    </submittedName>
</protein>
<evidence type="ECO:0000256" key="13">
    <source>
        <dbReference type="SAM" id="MobiDB-lite"/>
    </source>
</evidence>
<reference evidence="17" key="1">
    <citation type="journal article" date="2019" name="Int. J. Syst. Evol. Microbiol.">
        <title>The Global Catalogue of Microorganisms (GCM) 10K type strain sequencing project: providing services to taxonomists for standard genome sequencing and annotation.</title>
        <authorList>
            <consortium name="The Broad Institute Genomics Platform"/>
            <consortium name="The Broad Institute Genome Sequencing Center for Infectious Disease"/>
            <person name="Wu L."/>
            <person name="Ma J."/>
        </authorList>
    </citation>
    <scope>NUCLEOTIDE SEQUENCE [LARGE SCALE GENOMIC DNA]</scope>
    <source>
        <strain evidence="17">KCTC 32255</strain>
    </source>
</reference>
<comment type="caution">
    <text evidence="16">The sequence shown here is derived from an EMBL/GenBank/DDBJ whole genome shotgun (WGS) entry which is preliminary data.</text>
</comment>
<dbReference type="Pfam" id="PF00005">
    <property type="entry name" value="ABC_tran"/>
    <property type="match status" value="1"/>
</dbReference>